<dbReference type="Proteomes" id="UP000008143">
    <property type="component" value="Chromosome 10"/>
</dbReference>
<keyword evidence="7" id="KW-0472">Membrane</keyword>
<organism evidence="9">
    <name type="scientific">Xenopus tropicalis</name>
    <name type="common">Western clawed frog</name>
    <name type="synonym">Silurana tropicalis</name>
    <dbReference type="NCBI Taxonomy" id="8364"/>
    <lineage>
        <taxon>Eukaryota</taxon>
        <taxon>Metazoa</taxon>
        <taxon>Chordata</taxon>
        <taxon>Craniata</taxon>
        <taxon>Vertebrata</taxon>
        <taxon>Euteleostomi</taxon>
        <taxon>Amphibia</taxon>
        <taxon>Batrachia</taxon>
        <taxon>Anura</taxon>
        <taxon>Pipoidea</taxon>
        <taxon>Pipidae</taxon>
        <taxon>Xenopodinae</taxon>
        <taxon>Xenopus</taxon>
        <taxon>Silurana</taxon>
    </lineage>
</organism>
<dbReference type="GO" id="GO:0006891">
    <property type="term" value="P:intra-Golgi vesicle-mediated transport"/>
    <property type="evidence" value="ECO:0007669"/>
    <property type="project" value="InterPro"/>
</dbReference>
<name>F6RI12_XENTR</name>
<evidence type="ECO:0000256" key="3">
    <source>
        <dbReference type="ARBA" id="ARBA00020978"/>
    </source>
</evidence>
<dbReference type="HOGENOM" id="CLU_012605_0_0_1"/>
<evidence type="ECO:0000313" key="10">
    <source>
        <dbReference type="Proteomes" id="UP000008143"/>
    </source>
</evidence>
<dbReference type="PANTHER" id="PTHR31658:SF0">
    <property type="entry name" value="CONSERVED OLIGOMERIC GOLGI COMPLEX SUBUNIT 1"/>
    <property type="match status" value="1"/>
</dbReference>
<sequence length="978" mass="108926">MAATMKLSEIKDPSALFEAHSAEEIRVLERRVRAEIEQKKEELRQMVGERYRDLIEAADTIGEMRRSSGLVVGAVRDMEKYCGSLKCKQSTGAAGTQRDRAASQCQEKFYCTAAQIKLLLEVPEKIWSAMEASQYLHATQLYLLCCHLHSLLHLDSSPSRYSPVLARFPILVRQVAAAGTFRTTILQESKSLLKCPSASDQAVAGALCSIILLEGSTPRQALTDYLLARKAGIQQLLNQPHHGLGIKAQVCSLVELLANTLYQAHALFYTQSEEMKPDPSLTCGLLFTMLDTVTGQQGGGKGINVLKEEMKSVSWFKHLPPSVVNFQPERRTLAHPISQEYLCETLQQWISMCNEDIKVGISALLVYVKSLKGLAGIRDAVWELLTSESMSQNWDKVCHRLLDRPFRFWEDILQQLFLERLQALTKEGFESISRNLVQLLMSSLQELEGNPETLKHLQHESNICSFLWSEGPSDLPPDAAWVNVGSRGLQCRSGLSLKAQAVTPCIQSLCATLDSQLKVKLEDLCSYLPGESPVTEKHNEFVTTAAKISAFDRYGDASTVQEMLSHHCLSCMQQIQDSVNTTLQSVKHEGLVDHGVALFSPKLTAVLFLARLCQSLCELCPHLKQCILGKSVSTEQSFREPRSTKKTGKGKKVDSHAVSCKWQDLKDKLKKQSLEAYSIWSSFVVKHLVTSFTHTLLINTAGSALATATHWDEIEIQEETEAGSSVTSKIRLPGQCSWYVQMLLFSLCQAVNNVGGHALPRVTLQELLRHCLEEVVGAYESLCHKSLDKMKSKQASSLTQARALQLLFDLRYMNLILSSRSEDLKSSKSKQESRIQKVADQLETCIDPFDLDVFTPHLNANLNRYAQRTSVLFGLLTGAENQFITRSSTVGLQETHNVLPLASSQIRFGLLPLSMSSSRKTKGRAEEDAKIQVTLSEVPPSEEEGFRPGSLFRQLATQDEEAPSQSLFKLGWLSSMTK</sequence>
<evidence type="ECO:0000256" key="1">
    <source>
        <dbReference type="ARBA" id="ARBA00004395"/>
    </source>
</evidence>
<dbReference type="GeneID" id="100497164"/>
<dbReference type="AGR" id="Xenbase:XB-GENE-1012192"/>
<dbReference type="Ensembl" id="ENSXETT00000053091">
    <property type="protein sequence ID" value="ENSXETP00000053091"/>
    <property type="gene ID" value="ENSXETG00000009979"/>
</dbReference>
<protein>
    <recommendedName>
        <fullName evidence="3">Conserved oligomeric Golgi complex subunit 1</fullName>
    </recommendedName>
</protein>
<feature type="coiled-coil region" evidence="8">
    <location>
        <begin position="22"/>
        <end position="49"/>
    </location>
</feature>
<evidence type="ECO:0000256" key="7">
    <source>
        <dbReference type="ARBA" id="ARBA00023136"/>
    </source>
</evidence>
<keyword evidence="10" id="KW-1185">Reference proteome</keyword>
<dbReference type="Reactome" id="R-XTR-6807878">
    <property type="pathway name" value="COPI-mediated anterograde transport"/>
</dbReference>
<evidence type="ECO:0000256" key="8">
    <source>
        <dbReference type="SAM" id="Coils"/>
    </source>
</evidence>
<evidence type="ECO:0000256" key="6">
    <source>
        <dbReference type="ARBA" id="ARBA00023034"/>
    </source>
</evidence>
<dbReference type="GO" id="GO:0015031">
    <property type="term" value="P:protein transport"/>
    <property type="evidence" value="ECO:0007669"/>
    <property type="project" value="UniProtKB-KW"/>
</dbReference>
<dbReference type="Reactome" id="R-XTR-6811438">
    <property type="pathway name" value="Intra-Golgi traffic"/>
</dbReference>
<dbReference type="GO" id="GO:0005794">
    <property type="term" value="C:Golgi apparatus"/>
    <property type="evidence" value="ECO:0000318"/>
    <property type="project" value="GO_Central"/>
</dbReference>
<dbReference type="OrthoDB" id="46189at2759"/>
<reference evidence="9" key="2">
    <citation type="submission" date="2011-06" db="UniProtKB">
        <authorList>
            <consortium name="Ensembl"/>
        </authorList>
    </citation>
    <scope>IDENTIFICATION</scope>
</reference>
<reference evidence="11" key="3">
    <citation type="submission" date="2025-04" db="UniProtKB">
        <authorList>
            <consortium name="RefSeq"/>
        </authorList>
    </citation>
    <scope>IDENTIFICATION</scope>
    <source>
        <strain evidence="11">Nigerian</strain>
        <tissue evidence="11">Liver and blood</tissue>
    </source>
</reference>
<dbReference type="GO" id="GO:0000139">
    <property type="term" value="C:Golgi membrane"/>
    <property type="evidence" value="ECO:0007669"/>
    <property type="project" value="UniProtKB-SubCell"/>
</dbReference>
<dbReference type="OMA" id="DNPRRQT"/>
<proteinExistence type="inferred from homology"/>
<dbReference type="InterPro" id="IPR033370">
    <property type="entry name" value="COG1"/>
</dbReference>
<dbReference type="KEGG" id="xtr:100497164"/>
<evidence type="ECO:0000313" key="12">
    <source>
        <dbReference type="Xenbase" id="XB-GENE-1012192"/>
    </source>
</evidence>
<comment type="similarity">
    <text evidence="2">Belongs to the COG1 family.</text>
</comment>
<keyword evidence="5" id="KW-0653">Protein transport</keyword>
<dbReference type="CTD" id="9382"/>
<dbReference type="Pfam" id="PF08700">
    <property type="entry name" value="VPS51_Exo84_N"/>
    <property type="match status" value="1"/>
</dbReference>
<keyword evidence="4" id="KW-0813">Transport</keyword>
<dbReference type="eggNOG" id="KOG2033">
    <property type="taxonomic scope" value="Eukaryota"/>
</dbReference>
<comment type="subcellular location">
    <subcellularLocation>
        <location evidence="1">Golgi apparatus membrane</location>
        <topology evidence="1">Peripheral membrane protein</topology>
    </subcellularLocation>
</comment>
<dbReference type="GeneTree" id="ENSGT00390000017136"/>
<keyword evidence="8" id="KW-0175">Coiled coil</keyword>
<gene>
    <name evidence="9 11 12" type="primary">cog1</name>
</gene>
<dbReference type="Xenbase" id="XB-GENE-1012192">
    <property type="gene designation" value="cog1"/>
</dbReference>
<reference evidence="9" key="1">
    <citation type="journal article" date="2010" name="Science">
        <title>The genome of the Western clawed frog Xenopus tropicalis.</title>
        <authorList>
            <person name="Hellsten U."/>
            <person name="Harland R.M."/>
            <person name="Gilchrist M.J."/>
            <person name="Hendrix D."/>
            <person name="Jurka J."/>
            <person name="Kapitonov V."/>
            <person name="Ovcharenko I."/>
            <person name="Putnam N.H."/>
            <person name="Shu S."/>
            <person name="Taher L."/>
            <person name="Blitz I.L."/>
            <person name="Blumberg B."/>
            <person name="Dichmann D.S."/>
            <person name="Dubchak I."/>
            <person name="Amaya E."/>
            <person name="Detter J.C."/>
            <person name="Fletcher R."/>
            <person name="Gerhard D.S."/>
            <person name="Goodstein D."/>
            <person name="Graves T."/>
            <person name="Grigoriev I.V."/>
            <person name="Grimwood J."/>
            <person name="Kawashima T."/>
            <person name="Lindquist E."/>
            <person name="Lucas S.M."/>
            <person name="Mead P.E."/>
            <person name="Mitros T."/>
            <person name="Ogino H."/>
            <person name="Ohta Y."/>
            <person name="Poliakov A.V."/>
            <person name="Pollet N."/>
            <person name="Robert J."/>
            <person name="Salamov A."/>
            <person name="Sater A.K."/>
            <person name="Schmutz J."/>
            <person name="Terry A."/>
            <person name="Vize P.D."/>
            <person name="Warren W.C."/>
            <person name="Wells D."/>
            <person name="Wills A."/>
            <person name="Wilson R.K."/>
            <person name="Zimmerman L.B."/>
            <person name="Zorn A.M."/>
            <person name="Grainger R."/>
            <person name="Grammer T."/>
            <person name="Khokha M.K."/>
            <person name="Richardson P.M."/>
            <person name="Rokhsar D.S."/>
        </authorList>
    </citation>
    <scope>NUCLEOTIDE SEQUENCE [LARGE SCALE GENOMIC DNA]</scope>
    <source>
        <strain evidence="9">Nigerian</strain>
    </source>
</reference>
<dbReference type="AlphaFoldDB" id="F6RI12"/>
<dbReference type="Bgee" id="ENSXETG00000009979">
    <property type="expression patterns" value="Expressed in neurula embryo and 16 other cell types or tissues"/>
</dbReference>
<keyword evidence="6" id="KW-0333">Golgi apparatus</keyword>
<accession>F6RI12</accession>
<evidence type="ECO:0000256" key="5">
    <source>
        <dbReference type="ARBA" id="ARBA00022927"/>
    </source>
</evidence>
<evidence type="ECO:0000313" key="9">
    <source>
        <dbReference type="Ensembl" id="ENSXETP00000053091"/>
    </source>
</evidence>
<dbReference type="GO" id="GO:0017119">
    <property type="term" value="C:Golgi transport complex"/>
    <property type="evidence" value="ECO:0007669"/>
    <property type="project" value="InterPro"/>
</dbReference>
<dbReference type="RefSeq" id="XP_012822978.2">
    <property type="nucleotide sequence ID" value="XM_012967524.3"/>
</dbReference>
<dbReference type="ExpressionAtlas" id="F6RI12">
    <property type="expression patterns" value="baseline"/>
</dbReference>
<evidence type="ECO:0000313" key="11">
    <source>
        <dbReference type="RefSeq" id="XP_012822978.2"/>
    </source>
</evidence>
<evidence type="ECO:0000256" key="4">
    <source>
        <dbReference type="ARBA" id="ARBA00022448"/>
    </source>
</evidence>
<dbReference type="PANTHER" id="PTHR31658">
    <property type="entry name" value="CONSERVED OLIGOMERIC GOLGI COMPLEX SUBUNIT 1"/>
    <property type="match status" value="1"/>
</dbReference>
<evidence type="ECO:0000256" key="2">
    <source>
        <dbReference type="ARBA" id="ARBA00006653"/>
    </source>
</evidence>